<feature type="compositionally biased region" description="Basic and acidic residues" evidence="1">
    <location>
        <begin position="50"/>
        <end position="60"/>
    </location>
</feature>
<evidence type="ECO:0000313" key="4">
    <source>
        <dbReference type="Proteomes" id="UP000886520"/>
    </source>
</evidence>
<dbReference type="SMART" id="SM01054">
    <property type="entry name" value="CaM_binding"/>
    <property type="match status" value="1"/>
</dbReference>
<gene>
    <name evidence="3" type="ORF">GOP47_0012936</name>
</gene>
<dbReference type="Proteomes" id="UP000886520">
    <property type="component" value="Chromosome 12"/>
</dbReference>
<reference evidence="3" key="1">
    <citation type="submission" date="2021-01" db="EMBL/GenBank/DDBJ databases">
        <title>Adiantum capillus-veneris genome.</title>
        <authorList>
            <person name="Fang Y."/>
            <person name="Liao Q."/>
        </authorList>
    </citation>
    <scope>NUCLEOTIDE SEQUENCE</scope>
    <source>
        <strain evidence="3">H3</strain>
        <tissue evidence="3">Leaf</tissue>
    </source>
</reference>
<dbReference type="PANTHER" id="PTHR33923">
    <property type="entry name" value="CALMODULIN-BINDING PROTEIN-RELATED"/>
    <property type="match status" value="1"/>
</dbReference>
<feature type="compositionally biased region" description="Polar residues" evidence="1">
    <location>
        <begin position="726"/>
        <end position="742"/>
    </location>
</feature>
<feature type="region of interest" description="Disordered" evidence="1">
    <location>
        <begin position="726"/>
        <end position="754"/>
    </location>
</feature>
<name>A0A9D4US09_ADICA</name>
<dbReference type="InterPro" id="IPR044681">
    <property type="entry name" value="PICBP-like"/>
</dbReference>
<organism evidence="3 4">
    <name type="scientific">Adiantum capillus-veneris</name>
    <name type="common">Maidenhair fern</name>
    <dbReference type="NCBI Taxonomy" id="13818"/>
    <lineage>
        <taxon>Eukaryota</taxon>
        <taxon>Viridiplantae</taxon>
        <taxon>Streptophyta</taxon>
        <taxon>Embryophyta</taxon>
        <taxon>Tracheophyta</taxon>
        <taxon>Polypodiopsida</taxon>
        <taxon>Polypodiidae</taxon>
        <taxon>Polypodiales</taxon>
        <taxon>Pteridineae</taxon>
        <taxon>Pteridaceae</taxon>
        <taxon>Vittarioideae</taxon>
        <taxon>Adiantum</taxon>
    </lineage>
</organism>
<dbReference type="PANTHER" id="PTHR33923:SF2">
    <property type="entry name" value="CALMODULIN-BINDING PROTEIN-RELATED"/>
    <property type="match status" value="1"/>
</dbReference>
<feature type="compositionally biased region" description="Polar residues" evidence="1">
    <location>
        <begin position="641"/>
        <end position="653"/>
    </location>
</feature>
<dbReference type="InterPro" id="IPR012417">
    <property type="entry name" value="CaM-bd_dom_pln"/>
</dbReference>
<dbReference type="GO" id="GO:0005516">
    <property type="term" value="F:calmodulin binding"/>
    <property type="evidence" value="ECO:0007669"/>
    <property type="project" value="InterPro"/>
</dbReference>
<comment type="caution">
    <text evidence="3">The sequence shown here is derived from an EMBL/GenBank/DDBJ whole genome shotgun (WGS) entry which is preliminary data.</text>
</comment>
<feature type="region of interest" description="Disordered" evidence="1">
    <location>
        <begin position="130"/>
        <end position="169"/>
    </location>
</feature>
<feature type="region of interest" description="Disordered" evidence="1">
    <location>
        <begin position="252"/>
        <end position="283"/>
    </location>
</feature>
<keyword evidence="4" id="KW-1185">Reference proteome</keyword>
<feature type="compositionally biased region" description="Basic and acidic residues" evidence="1">
    <location>
        <begin position="18"/>
        <end position="32"/>
    </location>
</feature>
<proteinExistence type="predicted"/>
<feature type="region of interest" description="Disordered" evidence="1">
    <location>
        <begin position="684"/>
        <end position="708"/>
    </location>
</feature>
<feature type="compositionally biased region" description="Polar residues" evidence="1">
    <location>
        <begin position="156"/>
        <end position="168"/>
    </location>
</feature>
<feature type="domain" description="Calmodulin-binding" evidence="2">
    <location>
        <begin position="701"/>
        <end position="811"/>
    </location>
</feature>
<evidence type="ECO:0000313" key="3">
    <source>
        <dbReference type="EMBL" id="KAI5072830.1"/>
    </source>
</evidence>
<sequence>MASMFTVKDLEVYKDSLKEKQNKTGKITDKPPLRTPPSGTKLSKPPLKPNNEEPLKERKPLSVVHKASNAIKDPHKTSSPIPVGSSKHADQWRRSKETTVKSLPAGKTYTIDANPLVKASDYKPDVLKIPKEALPSKSPHNKLDDSKTSGVHKPSSHVSPIYQKSPSLSGGKLTPTVDIDASLCSECIRSASEGAVCFIGNDGRVSACTTRSAIRLCKNLNCAANNPEYVAAMAKAPKKYLISKRHLLKAQFGPKSKSGRPKSPNVHQSDATERDTASPFPEPSIEVLSPLNADRIANSCSFESDDVDLSLLGGDVSTFDDDMSLLNGNLSIEKDDIGLKSGEAAGVQDVAVDEHADFSFHDGEVAEPESLKFLVVESSKDHHETHFAGNIESSNEDAESFAIEHSEVPDDEDLDGSPMHKESKAEELSINCGDLMPSEEADVEDLSGNAVELTQINAPMTEAIDKPLPSDEGENGRREANQTNCVQFDEDEGNDLESILSPTADIKEVVDNIPVDGSMDFKRLADDNNGGYFDGDLESILSPTAGIKVVVDTSPVDGSMGCKHLADDNNGGCFDADRIVEDRKIGDLAILNATDIAHDNLKGSNMDSVVKHSGDLVPFSVADGERNDHQPLHEEYDDFSGVTTSPNGKQVNGTEEDDITSLHGVENEQRNDDISAIHDNLHEEYEDQSDEDESEVDTPDAELSNTFAREENVCIDALERKDTLSETVANDLSDGTMSSNTTRRQRRRRVLRGTEEVSPETVILRKQQMLERKQAEEWMLNHAIEGVVHKLAPTGEAKVKILVEAFEAIISHTDVEIVDSHNARQEKRMIA</sequence>
<accession>A0A9D4US09</accession>
<feature type="compositionally biased region" description="Basic and acidic residues" evidence="1">
    <location>
        <begin position="87"/>
        <end position="99"/>
    </location>
</feature>
<dbReference type="AlphaFoldDB" id="A0A9D4US09"/>
<dbReference type="EMBL" id="JABFUD020000012">
    <property type="protein sequence ID" value="KAI5072830.1"/>
    <property type="molecule type" value="Genomic_DNA"/>
</dbReference>
<evidence type="ECO:0000259" key="2">
    <source>
        <dbReference type="SMART" id="SM01054"/>
    </source>
</evidence>
<feature type="region of interest" description="Disordered" evidence="1">
    <location>
        <begin position="635"/>
        <end position="671"/>
    </location>
</feature>
<protein>
    <recommendedName>
        <fullName evidence="2">Calmodulin-binding domain-containing protein</fullName>
    </recommendedName>
</protein>
<feature type="compositionally biased region" description="Acidic residues" evidence="1">
    <location>
        <begin position="684"/>
        <end position="700"/>
    </location>
</feature>
<feature type="region of interest" description="Disordered" evidence="1">
    <location>
        <begin position="18"/>
        <end position="101"/>
    </location>
</feature>
<dbReference type="OrthoDB" id="766386at2759"/>
<evidence type="ECO:0000256" key="1">
    <source>
        <dbReference type="SAM" id="MobiDB-lite"/>
    </source>
</evidence>
<dbReference type="Pfam" id="PF07839">
    <property type="entry name" value="CaM_binding"/>
    <property type="match status" value="1"/>
</dbReference>